<dbReference type="EMBL" id="JAKZMO010000022">
    <property type="protein sequence ID" value="MDG5485556.1"/>
    <property type="molecule type" value="Genomic_DNA"/>
</dbReference>
<reference evidence="7" key="3">
    <citation type="journal article" date="2023" name="Environ. Microbiol.">
        <title>The 2-methylpropene degradation pathway in Mycobacteriaceae family strains.</title>
        <authorList>
            <person name="Helbich S."/>
            <person name="Barrantes I."/>
            <person name="Dos Anjos Borges L.G."/>
            <person name="Pieper D.H."/>
            <person name="Vainshtein Y."/>
            <person name="Sohn K."/>
            <person name="Engesser K.H."/>
        </authorList>
    </citation>
    <scope>NUCLEOTIDE SEQUENCE</scope>
    <source>
        <strain evidence="7">IBE100</strain>
    </source>
</reference>
<dbReference type="InterPro" id="IPR036271">
    <property type="entry name" value="Tet_transcr_reg_TetR-rel_C_sf"/>
</dbReference>
<keyword evidence="1" id="KW-0805">Transcription regulation</keyword>
<feature type="domain" description="HTH tetR-type" evidence="5">
    <location>
        <begin position="14"/>
        <end position="74"/>
    </location>
</feature>
<dbReference type="RefSeq" id="WP_163686157.1">
    <property type="nucleotide sequence ID" value="NZ_AP022608.1"/>
</dbReference>
<evidence type="ECO:0000313" key="6">
    <source>
        <dbReference type="EMBL" id="BBZ17414.1"/>
    </source>
</evidence>
<dbReference type="InterPro" id="IPR009057">
    <property type="entry name" value="Homeodomain-like_sf"/>
</dbReference>
<evidence type="ECO:0000256" key="4">
    <source>
        <dbReference type="PROSITE-ProRule" id="PRU00335"/>
    </source>
</evidence>
<evidence type="ECO:0000259" key="5">
    <source>
        <dbReference type="PROSITE" id="PS50977"/>
    </source>
</evidence>
<dbReference type="PANTHER" id="PTHR30055:SF234">
    <property type="entry name" value="HTH-TYPE TRANSCRIPTIONAL REGULATOR BETI"/>
    <property type="match status" value="1"/>
</dbReference>
<keyword evidence="2 4" id="KW-0238">DNA-binding</keyword>
<accession>A0A7I7WIL1</accession>
<feature type="DNA-binding region" description="H-T-H motif" evidence="4">
    <location>
        <begin position="37"/>
        <end position="56"/>
    </location>
</feature>
<gene>
    <name evidence="6" type="ORF">MGAD_17490</name>
    <name evidence="7" type="ORF">MNO81_22425</name>
</gene>
<dbReference type="AlphaFoldDB" id="A0A7I7WIL1"/>
<dbReference type="Gene3D" id="1.10.357.10">
    <property type="entry name" value="Tetracycline Repressor, domain 2"/>
    <property type="match status" value="1"/>
</dbReference>
<evidence type="ECO:0000256" key="1">
    <source>
        <dbReference type="ARBA" id="ARBA00023015"/>
    </source>
</evidence>
<evidence type="ECO:0000256" key="3">
    <source>
        <dbReference type="ARBA" id="ARBA00023163"/>
    </source>
</evidence>
<reference evidence="6" key="2">
    <citation type="submission" date="2020-02" db="EMBL/GenBank/DDBJ databases">
        <authorList>
            <person name="Matsumoto Y."/>
            <person name="Motooka D."/>
            <person name="Nakamura S."/>
        </authorList>
    </citation>
    <scope>NUCLEOTIDE SEQUENCE</scope>
    <source>
        <strain evidence="6">JCM 12688</strain>
    </source>
</reference>
<dbReference type="InterPro" id="IPR039536">
    <property type="entry name" value="TetR_C_Proteobacteria"/>
</dbReference>
<keyword evidence="3" id="KW-0804">Transcription</keyword>
<sequence>MAIRRGRPTQAETKKLDLAVREAAVATFLEFGYAGASMEAIAKAAGITKRSLYARYADKRAVFADVIPWALARYSDDGSIDEIGEDDLETALLATGRKALTRATHPENVRLKRIAFNEAAQFPEFNVSAESMMWAGRQRAVTELLRRHEELGTIKVEDLELAAETFLAMVEAVPARMADFGVFRSSEQQERHLRYAVRLFLRGVMPR</sequence>
<name>A0A7I7WIL1_MYCGU</name>
<dbReference type="Proteomes" id="UP001154266">
    <property type="component" value="Unassembled WGS sequence"/>
</dbReference>
<evidence type="ECO:0000313" key="9">
    <source>
        <dbReference type="Proteomes" id="UP001154266"/>
    </source>
</evidence>
<organism evidence="6 8">
    <name type="scientific">Mycolicibacterium gadium</name>
    <name type="common">Mycobacterium gadium</name>
    <dbReference type="NCBI Taxonomy" id="1794"/>
    <lineage>
        <taxon>Bacteria</taxon>
        <taxon>Bacillati</taxon>
        <taxon>Actinomycetota</taxon>
        <taxon>Actinomycetes</taxon>
        <taxon>Mycobacteriales</taxon>
        <taxon>Mycobacteriaceae</taxon>
        <taxon>Mycolicibacterium</taxon>
    </lineage>
</organism>
<protein>
    <submittedName>
        <fullName evidence="6">TetR family transcriptional regulator</fullName>
    </submittedName>
    <submittedName>
        <fullName evidence="7">TetR/AcrR family transcriptional regulator</fullName>
    </submittedName>
</protein>
<dbReference type="InterPro" id="IPR050109">
    <property type="entry name" value="HTH-type_TetR-like_transc_reg"/>
</dbReference>
<evidence type="ECO:0000256" key="2">
    <source>
        <dbReference type="ARBA" id="ARBA00023125"/>
    </source>
</evidence>
<keyword evidence="9" id="KW-1185">Reference proteome</keyword>
<dbReference type="SUPFAM" id="SSF48498">
    <property type="entry name" value="Tetracyclin repressor-like, C-terminal domain"/>
    <property type="match status" value="1"/>
</dbReference>
<dbReference type="PANTHER" id="PTHR30055">
    <property type="entry name" value="HTH-TYPE TRANSCRIPTIONAL REGULATOR RUTR"/>
    <property type="match status" value="1"/>
</dbReference>
<dbReference type="GO" id="GO:0003700">
    <property type="term" value="F:DNA-binding transcription factor activity"/>
    <property type="evidence" value="ECO:0007669"/>
    <property type="project" value="TreeGrafter"/>
</dbReference>
<evidence type="ECO:0000313" key="7">
    <source>
        <dbReference type="EMBL" id="MDG5485556.1"/>
    </source>
</evidence>
<dbReference type="KEGG" id="mgad:MGAD_17490"/>
<evidence type="ECO:0000313" key="8">
    <source>
        <dbReference type="Proteomes" id="UP000466187"/>
    </source>
</evidence>
<dbReference type="Proteomes" id="UP000466187">
    <property type="component" value="Chromosome"/>
</dbReference>
<dbReference type="PRINTS" id="PR00455">
    <property type="entry name" value="HTHTETR"/>
</dbReference>
<dbReference type="Pfam" id="PF00440">
    <property type="entry name" value="TetR_N"/>
    <property type="match status" value="1"/>
</dbReference>
<dbReference type="Pfam" id="PF14246">
    <property type="entry name" value="TetR_C_7"/>
    <property type="match status" value="1"/>
</dbReference>
<reference evidence="6 8" key="1">
    <citation type="journal article" date="2019" name="Emerg. Microbes Infect.">
        <title>Comprehensive subspecies identification of 175 nontuberculous mycobacteria species based on 7547 genomic profiles.</title>
        <authorList>
            <person name="Matsumoto Y."/>
            <person name="Kinjo T."/>
            <person name="Motooka D."/>
            <person name="Nabeya D."/>
            <person name="Jung N."/>
            <person name="Uechi K."/>
            <person name="Horii T."/>
            <person name="Iida T."/>
            <person name="Fujita J."/>
            <person name="Nakamura S."/>
        </authorList>
    </citation>
    <scope>NUCLEOTIDE SEQUENCE [LARGE SCALE GENOMIC DNA]</scope>
    <source>
        <strain evidence="6 8">JCM 12688</strain>
    </source>
</reference>
<dbReference type="Gene3D" id="1.10.10.60">
    <property type="entry name" value="Homeodomain-like"/>
    <property type="match status" value="1"/>
</dbReference>
<dbReference type="SUPFAM" id="SSF46689">
    <property type="entry name" value="Homeodomain-like"/>
    <property type="match status" value="1"/>
</dbReference>
<proteinExistence type="predicted"/>
<dbReference type="InterPro" id="IPR001647">
    <property type="entry name" value="HTH_TetR"/>
</dbReference>
<dbReference type="EMBL" id="AP022608">
    <property type="protein sequence ID" value="BBZ17414.1"/>
    <property type="molecule type" value="Genomic_DNA"/>
</dbReference>
<dbReference type="PROSITE" id="PS50977">
    <property type="entry name" value="HTH_TETR_2"/>
    <property type="match status" value="1"/>
</dbReference>
<dbReference type="GO" id="GO:0000976">
    <property type="term" value="F:transcription cis-regulatory region binding"/>
    <property type="evidence" value="ECO:0007669"/>
    <property type="project" value="TreeGrafter"/>
</dbReference>